<organism evidence="1 2">
    <name type="scientific">Mesorhizobium metallidurans STM 2683</name>
    <dbReference type="NCBI Taxonomy" id="1297569"/>
    <lineage>
        <taxon>Bacteria</taxon>
        <taxon>Pseudomonadati</taxon>
        <taxon>Pseudomonadota</taxon>
        <taxon>Alphaproteobacteria</taxon>
        <taxon>Hyphomicrobiales</taxon>
        <taxon>Phyllobacteriaceae</taxon>
        <taxon>Mesorhizobium</taxon>
    </lineage>
</organism>
<comment type="caution">
    <text evidence="1">The sequence shown here is derived from an EMBL/GenBank/DDBJ whole genome shotgun (WGS) entry which is preliminary data.</text>
</comment>
<keyword evidence="2" id="KW-1185">Reference proteome</keyword>
<reference evidence="1 2" key="1">
    <citation type="submission" date="2013-02" db="EMBL/GenBank/DDBJ databases">
        <authorList>
            <person name="Genoscope - CEA"/>
        </authorList>
    </citation>
    <scope>NUCLEOTIDE SEQUENCE [LARGE SCALE GENOMIC DNA]</scope>
    <source>
        <strain evidence="1 2">STM 2683</strain>
    </source>
</reference>
<evidence type="ECO:0000313" key="2">
    <source>
        <dbReference type="Proteomes" id="UP000012062"/>
    </source>
</evidence>
<dbReference type="AlphaFoldDB" id="M5ESW3"/>
<proteinExistence type="predicted"/>
<dbReference type="EMBL" id="CAUM01000139">
    <property type="protein sequence ID" value="CCV08034.1"/>
    <property type="molecule type" value="Genomic_DNA"/>
</dbReference>
<name>M5ESW3_9HYPH</name>
<dbReference type="Proteomes" id="UP000012062">
    <property type="component" value="Unassembled WGS sequence"/>
</dbReference>
<dbReference type="STRING" id="1297569.MESS2_70006"/>
<sequence>MVEDGVGDPPLAHSLLQFCPVYCLISGCAEIEVRNPRIGHCRFIREATTNCRMVALR</sequence>
<gene>
    <name evidence="1" type="ORF">MESS2_70006</name>
</gene>
<evidence type="ECO:0000313" key="1">
    <source>
        <dbReference type="EMBL" id="CCV08034.1"/>
    </source>
</evidence>
<protein>
    <submittedName>
        <fullName evidence="1">Uncharacterized protein</fullName>
    </submittedName>
</protein>
<accession>M5ESW3</accession>